<dbReference type="Proteomes" id="UP000218160">
    <property type="component" value="Chromosome 1"/>
</dbReference>
<dbReference type="KEGG" id="elux:BTN50_0619"/>
<proteinExistence type="predicted"/>
<protein>
    <submittedName>
        <fullName evidence="1">Uncharacterized protein</fullName>
    </submittedName>
</protein>
<name>A0A291B811_9GAMM</name>
<dbReference type="AlphaFoldDB" id="A0A291B811"/>
<accession>A0A291B811</accession>
<gene>
    <name evidence="1" type="ORF">BTN50_0619</name>
</gene>
<sequence length="38" mass="4171">MIICSRDRHVEQSASMKLLTVRAAKSAALYSINLKAPP</sequence>
<keyword evidence="2" id="KW-1185">Reference proteome</keyword>
<evidence type="ECO:0000313" key="2">
    <source>
        <dbReference type="Proteomes" id="UP000218160"/>
    </source>
</evidence>
<dbReference type="EMBL" id="CP020660">
    <property type="protein sequence ID" value="ATF09141.1"/>
    <property type="molecule type" value="Genomic_DNA"/>
</dbReference>
<organism evidence="1 2">
    <name type="scientific">Candidatus Enterovibrio altilux</name>
    <dbReference type="NCBI Taxonomy" id="1927128"/>
    <lineage>
        <taxon>Bacteria</taxon>
        <taxon>Pseudomonadati</taxon>
        <taxon>Pseudomonadota</taxon>
        <taxon>Gammaproteobacteria</taxon>
        <taxon>Vibrionales</taxon>
        <taxon>Vibrionaceae</taxon>
        <taxon>Enterovibrio</taxon>
    </lineage>
</organism>
<reference evidence="2" key="1">
    <citation type="submission" date="2017-04" db="EMBL/GenBank/DDBJ databases">
        <title>Genome evolution of the luminous symbionts of deep sea anglerfish.</title>
        <authorList>
            <person name="Hendry T.A."/>
        </authorList>
    </citation>
    <scope>NUCLEOTIDE SEQUENCE [LARGE SCALE GENOMIC DNA]</scope>
</reference>
<evidence type="ECO:0000313" key="1">
    <source>
        <dbReference type="EMBL" id="ATF09141.1"/>
    </source>
</evidence>